<gene>
    <name evidence="1" type="ORF">OIU84_025881</name>
</gene>
<accession>A0AAD6KKJ2</accession>
<sequence>MDMHSCTNMRTIHVFTFGLCFFSERRVSELGKHTDILHRIREISCVKAIFDCKSVSCPQRRRRRLGVFLVTQT</sequence>
<proteinExistence type="predicted"/>
<dbReference type="Proteomes" id="UP001162972">
    <property type="component" value="Chromosome 16"/>
</dbReference>
<keyword evidence="2" id="KW-1185">Reference proteome</keyword>
<reference evidence="1 2" key="1">
    <citation type="journal article" date="2023" name="Int. J. Mol. Sci.">
        <title>De Novo Assembly and Annotation of 11 Diverse Shrub Willow (Salix) Genomes Reveals Novel Gene Organization in Sex-Linked Regions.</title>
        <authorList>
            <person name="Hyden B."/>
            <person name="Feng K."/>
            <person name="Yates T.B."/>
            <person name="Jawdy S."/>
            <person name="Cereghino C."/>
            <person name="Smart L.B."/>
            <person name="Muchero W."/>
        </authorList>
    </citation>
    <scope>NUCLEOTIDE SEQUENCE [LARGE SCALE GENOMIC DNA]</scope>
    <source>
        <tissue evidence="1">Shoot tip</tissue>
    </source>
</reference>
<comment type="caution">
    <text evidence="1">The sequence shown here is derived from an EMBL/GenBank/DDBJ whole genome shotgun (WGS) entry which is preliminary data.</text>
</comment>
<name>A0AAD6KKJ2_9ROSI</name>
<dbReference type="EMBL" id="JAPFFJ010000006">
    <property type="protein sequence ID" value="KAJ6425192.1"/>
    <property type="molecule type" value="Genomic_DNA"/>
</dbReference>
<dbReference type="AlphaFoldDB" id="A0AAD6KKJ2"/>
<evidence type="ECO:0000313" key="2">
    <source>
        <dbReference type="Proteomes" id="UP001162972"/>
    </source>
</evidence>
<evidence type="ECO:0000313" key="1">
    <source>
        <dbReference type="EMBL" id="KAJ6425192.1"/>
    </source>
</evidence>
<protein>
    <submittedName>
        <fullName evidence="1">Uncharacterized protein</fullName>
    </submittedName>
</protein>
<organism evidence="1 2">
    <name type="scientific">Salix udensis</name>
    <dbReference type="NCBI Taxonomy" id="889485"/>
    <lineage>
        <taxon>Eukaryota</taxon>
        <taxon>Viridiplantae</taxon>
        <taxon>Streptophyta</taxon>
        <taxon>Embryophyta</taxon>
        <taxon>Tracheophyta</taxon>
        <taxon>Spermatophyta</taxon>
        <taxon>Magnoliopsida</taxon>
        <taxon>eudicotyledons</taxon>
        <taxon>Gunneridae</taxon>
        <taxon>Pentapetalae</taxon>
        <taxon>rosids</taxon>
        <taxon>fabids</taxon>
        <taxon>Malpighiales</taxon>
        <taxon>Salicaceae</taxon>
        <taxon>Saliceae</taxon>
        <taxon>Salix</taxon>
    </lineage>
</organism>